<dbReference type="Proteomes" id="UP000294003">
    <property type="component" value="Unassembled WGS sequence"/>
</dbReference>
<proteinExistence type="predicted"/>
<dbReference type="Pfam" id="PF13508">
    <property type="entry name" value="Acetyltransf_7"/>
    <property type="match status" value="1"/>
</dbReference>
<feature type="domain" description="N-acetyltransferase" evidence="1">
    <location>
        <begin position="119"/>
        <end position="259"/>
    </location>
</feature>
<keyword evidence="3" id="KW-1185">Reference proteome</keyword>
<protein>
    <recommendedName>
        <fullName evidence="1">N-acetyltransferase domain-containing protein</fullName>
    </recommendedName>
</protein>
<evidence type="ECO:0000313" key="2">
    <source>
        <dbReference type="EMBL" id="RYO92639.1"/>
    </source>
</evidence>
<dbReference type="InterPro" id="IPR016181">
    <property type="entry name" value="Acyl_CoA_acyltransferase"/>
</dbReference>
<evidence type="ECO:0000259" key="1">
    <source>
        <dbReference type="PROSITE" id="PS51186"/>
    </source>
</evidence>
<dbReference type="InterPro" id="IPR000182">
    <property type="entry name" value="GNAT_dom"/>
</dbReference>
<evidence type="ECO:0000313" key="3">
    <source>
        <dbReference type="Proteomes" id="UP000294003"/>
    </source>
</evidence>
<reference evidence="2 3" key="1">
    <citation type="submission" date="2018-06" db="EMBL/GenBank/DDBJ databases">
        <title>Complete Genomes of Monosporascus.</title>
        <authorList>
            <person name="Robinson A.J."/>
            <person name="Natvig D.O."/>
        </authorList>
    </citation>
    <scope>NUCLEOTIDE SEQUENCE [LARGE SCALE GENOMIC DNA]</scope>
    <source>
        <strain evidence="2 3">CBS 609.92</strain>
    </source>
</reference>
<organism evidence="2 3">
    <name type="scientific">Monosporascus cannonballus</name>
    <dbReference type="NCBI Taxonomy" id="155416"/>
    <lineage>
        <taxon>Eukaryota</taxon>
        <taxon>Fungi</taxon>
        <taxon>Dikarya</taxon>
        <taxon>Ascomycota</taxon>
        <taxon>Pezizomycotina</taxon>
        <taxon>Sordariomycetes</taxon>
        <taxon>Xylariomycetidae</taxon>
        <taxon>Xylariales</taxon>
        <taxon>Xylariales incertae sedis</taxon>
        <taxon>Monosporascus</taxon>
    </lineage>
</organism>
<dbReference type="Gene3D" id="3.40.630.30">
    <property type="match status" value="1"/>
</dbReference>
<accession>A0ABY0HG25</accession>
<name>A0ABY0HG25_9PEZI</name>
<dbReference type="PROSITE" id="PS51186">
    <property type="entry name" value="GNAT"/>
    <property type="match status" value="1"/>
</dbReference>
<dbReference type="EMBL" id="QJNS01000025">
    <property type="protein sequence ID" value="RYO92639.1"/>
    <property type="molecule type" value="Genomic_DNA"/>
</dbReference>
<gene>
    <name evidence="2" type="ORF">DL762_001542</name>
</gene>
<dbReference type="PANTHER" id="PTHR42791">
    <property type="entry name" value="GNAT FAMILY ACETYLTRANSFERASE"/>
    <property type="match status" value="1"/>
</dbReference>
<dbReference type="CDD" id="cd04301">
    <property type="entry name" value="NAT_SF"/>
    <property type="match status" value="1"/>
</dbReference>
<dbReference type="SUPFAM" id="SSF55729">
    <property type="entry name" value="Acyl-CoA N-acyltransferases (Nat)"/>
    <property type="match status" value="1"/>
</dbReference>
<comment type="caution">
    <text evidence="2">The sequence shown here is derived from an EMBL/GenBank/DDBJ whole genome shotgun (WGS) entry which is preliminary data.</text>
</comment>
<dbReference type="PANTHER" id="PTHR42791:SF1">
    <property type="entry name" value="N-ACETYLTRANSFERASE DOMAIN-CONTAINING PROTEIN"/>
    <property type="match status" value="1"/>
</dbReference>
<dbReference type="InterPro" id="IPR052523">
    <property type="entry name" value="Trichothecene_AcTrans"/>
</dbReference>
<sequence length="301" mass="33070">MEQLANNGNGTATSVAVVVAVETPAPPPAKQQQLRQRSLVPRGWEDHVRAVGIDEHKEAALSLAQAFARDDLAMYLVDGEVGSSDEEKWRLHVDIFRYLVAAHCYSGVVTTIGPDYEGVALWVLPGQDTDDWTTTLRSGVWRLPWQLSAEGRRRYYDELMPLLHDTKREVLGPAREGDCYYLVYLGTRPSGRGRGYARKLIEQMAARADAEGRAMYLESSSAKNNLYYKKFGFEVKKDIHLGISGDGSQTTTPPAVTLTIMVREPRHGSGKLLAGPGSSSAVIPIKLSPASFGKVVVREGN</sequence>